<dbReference type="AlphaFoldDB" id="A0A0V1PU01"/>
<gene>
    <name evidence="2" type="ORF">AC631_04734</name>
</gene>
<evidence type="ECO:0000313" key="3">
    <source>
        <dbReference type="Proteomes" id="UP000054251"/>
    </source>
</evidence>
<dbReference type="Proteomes" id="UP000054251">
    <property type="component" value="Unassembled WGS sequence"/>
</dbReference>
<dbReference type="GeneID" id="26841743"/>
<evidence type="ECO:0000313" key="2">
    <source>
        <dbReference type="EMBL" id="KRZ99515.1"/>
    </source>
</evidence>
<evidence type="ECO:0000256" key="1">
    <source>
        <dbReference type="SAM" id="MobiDB-lite"/>
    </source>
</evidence>
<feature type="region of interest" description="Disordered" evidence="1">
    <location>
        <begin position="1"/>
        <end position="59"/>
    </location>
</feature>
<reference evidence="2 3" key="1">
    <citation type="submission" date="2015-11" db="EMBL/GenBank/DDBJ databases">
        <title>The genome of Debaryomyces fabryi.</title>
        <authorList>
            <person name="Tafer H."/>
            <person name="Lopandic K."/>
        </authorList>
    </citation>
    <scope>NUCLEOTIDE SEQUENCE [LARGE SCALE GENOMIC DNA]</scope>
    <source>
        <strain evidence="2 3">CBS 789</strain>
    </source>
</reference>
<proteinExistence type="predicted"/>
<dbReference type="EMBL" id="LMYN01000138">
    <property type="protein sequence ID" value="KRZ99515.1"/>
    <property type="molecule type" value="Genomic_DNA"/>
</dbReference>
<keyword evidence="3" id="KW-1185">Reference proteome</keyword>
<accession>A0A0V1PU01</accession>
<protein>
    <submittedName>
        <fullName evidence="2">Uncharacterized protein</fullName>
    </submittedName>
</protein>
<dbReference type="RefSeq" id="XP_015465618.1">
    <property type="nucleotide sequence ID" value="XM_015613563.1"/>
</dbReference>
<comment type="caution">
    <text evidence="2">The sequence shown here is derived from an EMBL/GenBank/DDBJ whole genome shotgun (WGS) entry which is preliminary data.</text>
</comment>
<organism evidence="2 3">
    <name type="scientific">Debaryomyces fabryi</name>
    <dbReference type="NCBI Taxonomy" id="58627"/>
    <lineage>
        <taxon>Eukaryota</taxon>
        <taxon>Fungi</taxon>
        <taxon>Dikarya</taxon>
        <taxon>Ascomycota</taxon>
        <taxon>Saccharomycotina</taxon>
        <taxon>Pichiomycetes</taxon>
        <taxon>Debaryomycetaceae</taxon>
        <taxon>Debaryomyces</taxon>
    </lineage>
</organism>
<sequence>MNKILSHHIFKPEEVHQPTIKADYNSDSSVNTEKPKPVNSKIKKLEPEVQDSSSESEEQ</sequence>
<name>A0A0V1PU01_9ASCO</name>